<dbReference type="Gene3D" id="1.10.510.10">
    <property type="entry name" value="Transferase(Phosphotransferase) domain 1"/>
    <property type="match status" value="1"/>
</dbReference>
<evidence type="ECO:0000256" key="2">
    <source>
        <dbReference type="ARBA" id="ARBA00022527"/>
    </source>
</evidence>
<dbReference type="InterPro" id="IPR011009">
    <property type="entry name" value="Kinase-like_dom_sf"/>
</dbReference>
<dbReference type="Proteomes" id="UP000249789">
    <property type="component" value="Unassembled WGS sequence"/>
</dbReference>
<evidence type="ECO:0000313" key="10">
    <source>
        <dbReference type="EMBL" id="RAK70911.1"/>
    </source>
</evidence>
<comment type="catalytic activity">
    <reaction evidence="7">
        <text>L-threonyl-[protein] + ATP = O-phospho-L-threonyl-[protein] + ADP + H(+)</text>
        <dbReference type="Rhea" id="RHEA:46608"/>
        <dbReference type="Rhea" id="RHEA-COMP:11060"/>
        <dbReference type="Rhea" id="RHEA-COMP:11605"/>
        <dbReference type="ChEBI" id="CHEBI:15378"/>
        <dbReference type="ChEBI" id="CHEBI:30013"/>
        <dbReference type="ChEBI" id="CHEBI:30616"/>
        <dbReference type="ChEBI" id="CHEBI:61977"/>
        <dbReference type="ChEBI" id="CHEBI:456216"/>
        <dbReference type="EC" id="2.7.11.1"/>
    </reaction>
</comment>
<keyword evidence="11" id="KW-1185">Reference proteome</keyword>
<gene>
    <name evidence="10" type="ORF">BO72DRAFT_393241</name>
</gene>
<dbReference type="AlphaFoldDB" id="A0A8G1RI87"/>
<evidence type="ECO:0000256" key="1">
    <source>
        <dbReference type="ARBA" id="ARBA00012513"/>
    </source>
</evidence>
<dbReference type="PANTHER" id="PTHR24343">
    <property type="entry name" value="SERINE/THREONINE KINASE"/>
    <property type="match status" value="1"/>
</dbReference>
<dbReference type="EMBL" id="KZ824746">
    <property type="protein sequence ID" value="RAK70911.1"/>
    <property type="molecule type" value="Genomic_DNA"/>
</dbReference>
<reference evidence="10 11" key="1">
    <citation type="submission" date="2018-02" db="EMBL/GenBank/DDBJ databases">
        <title>The genomes of Aspergillus section Nigri reveals drivers in fungal speciation.</title>
        <authorList>
            <consortium name="DOE Joint Genome Institute"/>
            <person name="Vesth T.C."/>
            <person name="Nybo J."/>
            <person name="Theobald S."/>
            <person name="Brandl J."/>
            <person name="Frisvad J.C."/>
            <person name="Nielsen K.F."/>
            <person name="Lyhne E.K."/>
            <person name="Kogle M.E."/>
            <person name="Kuo A."/>
            <person name="Riley R."/>
            <person name="Clum A."/>
            <person name="Nolan M."/>
            <person name="Lipzen A."/>
            <person name="Salamov A."/>
            <person name="Henrissat B."/>
            <person name="Wiebenga A."/>
            <person name="De vries R.P."/>
            <person name="Grigoriev I.V."/>
            <person name="Mortensen U.H."/>
            <person name="Andersen M.R."/>
            <person name="Baker S.E."/>
        </authorList>
    </citation>
    <scope>NUCLEOTIDE SEQUENCE [LARGE SCALE GENOMIC DNA]</scope>
    <source>
        <strain evidence="10 11">CBS 313.89</strain>
    </source>
</reference>
<organism evidence="10 11">
    <name type="scientific">Aspergillus fijiensis CBS 313.89</name>
    <dbReference type="NCBI Taxonomy" id="1448319"/>
    <lineage>
        <taxon>Eukaryota</taxon>
        <taxon>Fungi</taxon>
        <taxon>Dikarya</taxon>
        <taxon>Ascomycota</taxon>
        <taxon>Pezizomycotina</taxon>
        <taxon>Eurotiomycetes</taxon>
        <taxon>Eurotiomycetidae</taxon>
        <taxon>Eurotiales</taxon>
        <taxon>Aspergillaceae</taxon>
        <taxon>Aspergillus</taxon>
    </lineage>
</organism>
<keyword evidence="5 10" id="KW-0418">Kinase</keyword>
<dbReference type="PROSITE" id="PS50011">
    <property type="entry name" value="PROTEIN_KINASE_DOM"/>
    <property type="match status" value="1"/>
</dbReference>
<keyword evidence="2" id="KW-0723">Serine/threonine-protein kinase</keyword>
<dbReference type="GO" id="GO:0005524">
    <property type="term" value="F:ATP binding"/>
    <property type="evidence" value="ECO:0007669"/>
    <property type="project" value="UniProtKB-KW"/>
</dbReference>
<comment type="catalytic activity">
    <reaction evidence="8">
        <text>L-seryl-[protein] + ATP = O-phospho-L-seryl-[protein] + ADP + H(+)</text>
        <dbReference type="Rhea" id="RHEA:17989"/>
        <dbReference type="Rhea" id="RHEA-COMP:9863"/>
        <dbReference type="Rhea" id="RHEA-COMP:11604"/>
        <dbReference type="ChEBI" id="CHEBI:15378"/>
        <dbReference type="ChEBI" id="CHEBI:29999"/>
        <dbReference type="ChEBI" id="CHEBI:30616"/>
        <dbReference type="ChEBI" id="CHEBI:83421"/>
        <dbReference type="ChEBI" id="CHEBI:456216"/>
        <dbReference type="EC" id="2.7.11.1"/>
    </reaction>
</comment>
<evidence type="ECO:0000256" key="6">
    <source>
        <dbReference type="ARBA" id="ARBA00022840"/>
    </source>
</evidence>
<feature type="domain" description="Protein kinase" evidence="9">
    <location>
        <begin position="1"/>
        <end position="170"/>
    </location>
</feature>
<dbReference type="GO" id="GO:0004674">
    <property type="term" value="F:protein serine/threonine kinase activity"/>
    <property type="evidence" value="ECO:0007669"/>
    <property type="project" value="UniProtKB-KW"/>
</dbReference>
<dbReference type="Pfam" id="PF00069">
    <property type="entry name" value="Pkinase"/>
    <property type="match status" value="1"/>
</dbReference>
<evidence type="ECO:0000313" key="11">
    <source>
        <dbReference type="Proteomes" id="UP000249789"/>
    </source>
</evidence>
<keyword evidence="3" id="KW-0808">Transferase</keyword>
<dbReference type="PANTHER" id="PTHR24343:SF558">
    <property type="entry name" value="PROTEIN KINASE DOMAIN-CONTAINING PROTEIN"/>
    <property type="match status" value="1"/>
</dbReference>
<proteinExistence type="predicted"/>
<sequence>GLSYLHSQGIAHGDLKPANPLLSGEGSRLKLADLGFAFRFRSRFQQPSGAECTPLPITVSATSPVTGTEPYIAPEINVAAAAPTYDPRAADIWACALTARQILGLGYPWRHAIDPGDEHYARFVGWPLCGRGFKAKEYPDYAALVLVLGMLHPVPKRRLTVENILKDPWVRGIACCSPVVPEGSRAVHDHARLKVDSRVKCTR</sequence>
<evidence type="ECO:0000259" key="9">
    <source>
        <dbReference type="PROSITE" id="PS50011"/>
    </source>
</evidence>
<evidence type="ECO:0000256" key="8">
    <source>
        <dbReference type="ARBA" id="ARBA00048679"/>
    </source>
</evidence>
<dbReference type="OrthoDB" id="4062651at2759"/>
<evidence type="ECO:0000256" key="7">
    <source>
        <dbReference type="ARBA" id="ARBA00047899"/>
    </source>
</evidence>
<dbReference type="GeneID" id="63859265"/>
<dbReference type="SMART" id="SM00220">
    <property type="entry name" value="S_TKc"/>
    <property type="match status" value="1"/>
</dbReference>
<dbReference type="RefSeq" id="XP_040794923.1">
    <property type="nucleotide sequence ID" value="XM_040941932.1"/>
</dbReference>
<keyword evidence="4" id="KW-0547">Nucleotide-binding</keyword>
<dbReference type="VEuPathDB" id="FungiDB:BO72DRAFT_393241"/>
<protein>
    <recommendedName>
        <fullName evidence="1">non-specific serine/threonine protein kinase</fullName>
        <ecNumber evidence="1">2.7.11.1</ecNumber>
    </recommendedName>
</protein>
<dbReference type="GO" id="GO:0005829">
    <property type="term" value="C:cytosol"/>
    <property type="evidence" value="ECO:0007669"/>
    <property type="project" value="TreeGrafter"/>
</dbReference>
<evidence type="ECO:0000256" key="4">
    <source>
        <dbReference type="ARBA" id="ARBA00022741"/>
    </source>
</evidence>
<name>A0A8G1RI87_9EURO</name>
<accession>A0A8G1RI87</accession>
<evidence type="ECO:0000256" key="3">
    <source>
        <dbReference type="ARBA" id="ARBA00022679"/>
    </source>
</evidence>
<dbReference type="SUPFAM" id="SSF56112">
    <property type="entry name" value="Protein kinase-like (PK-like)"/>
    <property type="match status" value="1"/>
</dbReference>
<keyword evidence="6" id="KW-0067">ATP-binding</keyword>
<evidence type="ECO:0000256" key="5">
    <source>
        <dbReference type="ARBA" id="ARBA00022777"/>
    </source>
</evidence>
<dbReference type="InterPro" id="IPR000719">
    <property type="entry name" value="Prot_kinase_dom"/>
</dbReference>
<dbReference type="EC" id="2.7.11.1" evidence="1"/>
<feature type="non-terminal residue" evidence="10">
    <location>
        <position position="203"/>
    </location>
</feature>